<reference evidence="1 2" key="1">
    <citation type="submission" date="2019-01" db="EMBL/GenBank/DDBJ databases">
        <title>Whole Genome of Ornithobacterium rhinotracheale FARPER-174b.</title>
        <authorList>
            <person name="Tataje-Lavanda L.A."/>
            <person name="Montalvan A."/>
            <person name="Montesinos R."/>
            <person name="Zimic M."/>
            <person name="Fernandez-Sanchez M."/>
            <person name="Fernandez-Diaz M."/>
        </authorList>
    </citation>
    <scope>NUCLEOTIDE SEQUENCE [LARGE SCALE GENOMIC DNA]</scope>
    <source>
        <strain evidence="1 2">FARPER-174b</strain>
    </source>
</reference>
<evidence type="ECO:0000313" key="1">
    <source>
        <dbReference type="EMBL" id="QAR30504.1"/>
    </source>
</evidence>
<dbReference type="EMBL" id="CP035107">
    <property type="protein sequence ID" value="QAR30504.1"/>
    <property type="molecule type" value="Genomic_DNA"/>
</dbReference>
<name>A0A3R5URG8_ORNRH</name>
<accession>A0A3R5URG8</accession>
<organism evidence="1 2">
    <name type="scientific">Ornithobacterium rhinotracheale</name>
    <dbReference type="NCBI Taxonomy" id="28251"/>
    <lineage>
        <taxon>Bacteria</taxon>
        <taxon>Pseudomonadati</taxon>
        <taxon>Bacteroidota</taxon>
        <taxon>Flavobacteriia</taxon>
        <taxon>Flavobacteriales</taxon>
        <taxon>Weeksellaceae</taxon>
        <taxon>Ornithobacterium</taxon>
    </lineage>
</organism>
<gene>
    <name evidence="1" type="ORF">EQP59_03610</name>
</gene>
<dbReference type="Proteomes" id="UP000287701">
    <property type="component" value="Chromosome"/>
</dbReference>
<evidence type="ECO:0000313" key="2">
    <source>
        <dbReference type="Proteomes" id="UP000287701"/>
    </source>
</evidence>
<dbReference type="OrthoDB" id="1453535at2"/>
<sequence>MINIIENPTKAISAHLREPKMEAIFAYYKALFRVNFRCLDFELSPVNFSEYAKFLYQMKRQKMDTQISVKITESELLDEFLAADFWDYWLIELNPATFKAQKSIFNQLFSIDKSLINRVVLQIPLDFFVKEIERLFSEISKLKITKIRITETEQEVDFFTFEKMLQLIEIHNFEYSFQLNSHHKNWAEKWGQLYAHGARNFVTCLHGLQGGIPTERIISFALAHQEEMRLNSLAFEYAYNVALQLFQR</sequence>
<proteinExistence type="predicted"/>
<dbReference type="RefSeq" id="WP_128500992.1">
    <property type="nucleotide sequence ID" value="NZ_CP035107.1"/>
</dbReference>
<dbReference type="AlphaFoldDB" id="A0A3R5URG8"/>
<protein>
    <submittedName>
        <fullName evidence="1">Uncharacterized protein</fullName>
    </submittedName>
</protein>